<proteinExistence type="inferred from homology"/>
<dbReference type="SUPFAM" id="SSF75304">
    <property type="entry name" value="Amidase signature (AS) enzymes"/>
    <property type="match status" value="1"/>
</dbReference>
<dbReference type="Proteomes" id="UP000516444">
    <property type="component" value="Chromosome"/>
</dbReference>
<keyword evidence="4" id="KW-1185">Reference proteome</keyword>
<evidence type="ECO:0000313" key="3">
    <source>
        <dbReference type="EMBL" id="BCL28601.1"/>
    </source>
</evidence>
<protein>
    <submittedName>
        <fullName evidence="3">Amidase</fullName>
    </submittedName>
</protein>
<name>A0A7G1P1R7_9ACTN</name>
<dbReference type="InterPro" id="IPR020556">
    <property type="entry name" value="Amidase_CS"/>
</dbReference>
<sequence length="494" mass="52270">MSDLHEMTALEQASAIAKGDLSPVELTEHYLARIAKGDKNLGAYLTVTGELARSQAQRAEREAVAARRDGVRLGLLHGVPVPVKDLVQVEGVRCTWGSAVFTDHVSDADDHVAVRLREAGTVMLGKTNTAEFGLPCYTENRLGPPTRHPLNAGRSPGGSSGGAAAAVAAGLAPLAHGTDAGGSVRIPASACGLVGLKPSRGRISNGPWRPDVTGLSVHGALARTAADAAALVDVMAGPMPGDVYTAPGHPGGTTLTEHAHRDPPPLRVAVLREPMVPGAVLHPDCADALEHAAATLAALGHELQELEMPPDRRVLEAFTRVWSVEAASYEVEPEHADQLMPLTVWLREIAAGVSAREYHAALATFRGLGQMLTDLLFTTYDVILSPVLAEPPVWIGELRNDVNPADEFARMTEFMPYTALYNLTGMPSITVPLSRNAGGLPIGVLLGTRYADEALLVSLAAQLHDSGRRYALQDCFRPRHQHQGPQPGGLSGQK</sequence>
<dbReference type="GO" id="GO:0003824">
    <property type="term" value="F:catalytic activity"/>
    <property type="evidence" value="ECO:0007669"/>
    <property type="project" value="InterPro"/>
</dbReference>
<dbReference type="InterPro" id="IPR000120">
    <property type="entry name" value="Amidase"/>
</dbReference>
<dbReference type="EMBL" id="AP023440">
    <property type="protein sequence ID" value="BCL28601.1"/>
    <property type="molecule type" value="Genomic_DNA"/>
</dbReference>
<accession>A0A7G1P1R7</accession>
<dbReference type="RefSeq" id="WP_190850846.1">
    <property type="nucleotide sequence ID" value="NZ_AP023440.1"/>
</dbReference>
<dbReference type="InterPro" id="IPR023631">
    <property type="entry name" value="Amidase_dom"/>
</dbReference>
<dbReference type="PANTHER" id="PTHR11895">
    <property type="entry name" value="TRANSAMIDASE"/>
    <property type="match status" value="1"/>
</dbReference>
<organism evidence="3 4">
    <name type="scientific">Streptomyces aurantiacus</name>
    <dbReference type="NCBI Taxonomy" id="47760"/>
    <lineage>
        <taxon>Bacteria</taxon>
        <taxon>Bacillati</taxon>
        <taxon>Actinomycetota</taxon>
        <taxon>Actinomycetes</taxon>
        <taxon>Kitasatosporales</taxon>
        <taxon>Streptomycetaceae</taxon>
        <taxon>Streptomyces</taxon>
        <taxon>Streptomyces aurantiacus group</taxon>
    </lineage>
</organism>
<dbReference type="PROSITE" id="PS00571">
    <property type="entry name" value="AMIDASES"/>
    <property type="match status" value="1"/>
</dbReference>
<evidence type="ECO:0000256" key="1">
    <source>
        <dbReference type="ARBA" id="ARBA00009199"/>
    </source>
</evidence>
<dbReference type="Pfam" id="PF01425">
    <property type="entry name" value="Amidase"/>
    <property type="match status" value="1"/>
</dbReference>
<dbReference type="InterPro" id="IPR036928">
    <property type="entry name" value="AS_sf"/>
</dbReference>
<dbReference type="KEGG" id="sgm:GCM10017557_34600"/>
<feature type="domain" description="Amidase" evidence="2">
    <location>
        <begin position="25"/>
        <end position="456"/>
    </location>
</feature>
<evidence type="ECO:0000259" key="2">
    <source>
        <dbReference type="Pfam" id="PF01425"/>
    </source>
</evidence>
<comment type="similarity">
    <text evidence="1">Belongs to the amidase family.</text>
</comment>
<dbReference type="AlphaFoldDB" id="A0A7G1P1R7"/>
<gene>
    <name evidence="3" type="ORF">GCM10017557_34600</name>
</gene>
<dbReference type="PANTHER" id="PTHR11895:SF7">
    <property type="entry name" value="GLUTAMYL-TRNA(GLN) AMIDOTRANSFERASE SUBUNIT A, MITOCHONDRIAL"/>
    <property type="match status" value="1"/>
</dbReference>
<dbReference type="Gene3D" id="3.90.1300.10">
    <property type="entry name" value="Amidase signature (AS) domain"/>
    <property type="match status" value="1"/>
</dbReference>
<reference evidence="3 4" key="1">
    <citation type="journal article" date="2014" name="Int. J. Syst. Evol. Microbiol.">
        <title>Complete genome sequence of Corynebacterium casei LMG S-19264T (=DSM 44701T), isolated from a smear-ripened cheese.</title>
        <authorList>
            <consortium name="US DOE Joint Genome Institute (JGI-PGF)"/>
            <person name="Walter F."/>
            <person name="Albersmeier A."/>
            <person name="Kalinowski J."/>
            <person name="Ruckert C."/>
        </authorList>
    </citation>
    <scope>NUCLEOTIDE SEQUENCE [LARGE SCALE GENOMIC DNA]</scope>
    <source>
        <strain evidence="3 4">JCM 4677</strain>
    </source>
</reference>
<evidence type="ECO:0000313" key="4">
    <source>
        <dbReference type="Proteomes" id="UP000516444"/>
    </source>
</evidence>